<dbReference type="PANTHER" id="PTHR22916:SF67">
    <property type="entry name" value="COLANIC ACID BIOSYNTHESIS GLYCOSYL TRANSFERASE WCAE-RELATED"/>
    <property type="match status" value="1"/>
</dbReference>
<organism evidence="2 3">
    <name type="scientific">Hufsiella arboris</name>
    <dbReference type="NCBI Taxonomy" id="2695275"/>
    <lineage>
        <taxon>Bacteria</taxon>
        <taxon>Pseudomonadati</taxon>
        <taxon>Bacteroidota</taxon>
        <taxon>Sphingobacteriia</taxon>
        <taxon>Sphingobacteriales</taxon>
        <taxon>Sphingobacteriaceae</taxon>
        <taxon>Hufsiella</taxon>
    </lineage>
</organism>
<dbReference type="Proteomes" id="UP000466586">
    <property type="component" value="Unassembled WGS sequence"/>
</dbReference>
<dbReference type="InterPro" id="IPR029044">
    <property type="entry name" value="Nucleotide-diphossugar_trans"/>
</dbReference>
<dbReference type="CDD" id="cd06433">
    <property type="entry name" value="GT_2_WfgS_like"/>
    <property type="match status" value="1"/>
</dbReference>
<dbReference type="SUPFAM" id="SSF53448">
    <property type="entry name" value="Nucleotide-diphospho-sugar transferases"/>
    <property type="match status" value="1"/>
</dbReference>
<keyword evidence="2" id="KW-0808">Transferase</keyword>
<evidence type="ECO:0000313" key="2">
    <source>
        <dbReference type="EMBL" id="MXV50014.1"/>
    </source>
</evidence>
<proteinExistence type="predicted"/>
<dbReference type="Gene3D" id="3.90.550.10">
    <property type="entry name" value="Spore Coat Polysaccharide Biosynthesis Protein SpsA, Chain A"/>
    <property type="match status" value="1"/>
</dbReference>
<feature type="domain" description="Glycosyltransferase 2-like" evidence="1">
    <location>
        <begin position="19"/>
        <end position="119"/>
    </location>
</feature>
<name>A0A7K1Y604_9SPHI</name>
<gene>
    <name evidence="2" type="ORF">GS399_03450</name>
</gene>
<dbReference type="PANTHER" id="PTHR22916">
    <property type="entry name" value="GLYCOSYLTRANSFERASE"/>
    <property type="match status" value="1"/>
</dbReference>
<comment type="caution">
    <text evidence="2">The sequence shown here is derived from an EMBL/GenBank/DDBJ whole genome shotgun (WGS) entry which is preliminary data.</text>
</comment>
<keyword evidence="3" id="KW-1185">Reference proteome</keyword>
<dbReference type="RefSeq" id="WP_160843172.1">
    <property type="nucleotide sequence ID" value="NZ_WVHT01000001.1"/>
</dbReference>
<sequence>MMQKHIPGKETANGQPLVSIIIATFNAEEHLENCLSSISEQKEKNIQLIIVDGGSSDQTLDIIKKWESTISAWTSERDNGIYDALNKGVALATGRWVYFLGSDDYLLPGFSDLTSLLNDEQTVYYGNSEPADLLSGAFSAYRLAKYSMNHQSIIYPAAVFKKYHYELKYPVFADHVLNIKVWGDRQFKKQFYPITIAHYNMHGFSSMTEDPVFKKDKAALIRRHFGLSIYLRFIFKRFRKQKEKNSKFY</sequence>
<evidence type="ECO:0000313" key="3">
    <source>
        <dbReference type="Proteomes" id="UP000466586"/>
    </source>
</evidence>
<evidence type="ECO:0000259" key="1">
    <source>
        <dbReference type="Pfam" id="PF00535"/>
    </source>
</evidence>
<dbReference type="AlphaFoldDB" id="A0A7K1Y604"/>
<dbReference type="Pfam" id="PF00535">
    <property type="entry name" value="Glycos_transf_2"/>
    <property type="match status" value="1"/>
</dbReference>
<dbReference type="InterPro" id="IPR001173">
    <property type="entry name" value="Glyco_trans_2-like"/>
</dbReference>
<dbReference type="GO" id="GO:0016758">
    <property type="term" value="F:hexosyltransferase activity"/>
    <property type="evidence" value="ECO:0007669"/>
    <property type="project" value="UniProtKB-ARBA"/>
</dbReference>
<accession>A0A7K1Y604</accession>
<reference evidence="2 3" key="1">
    <citation type="submission" date="2019-11" db="EMBL/GenBank/DDBJ databases">
        <title>Pedobacter sp. HMF7647 Genome sequencing and assembly.</title>
        <authorList>
            <person name="Kang H."/>
            <person name="Kim H."/>
            <person name="Joh K."/>
        </authorList>
    </citation>
    <scope>NUCLEOTIDE SEQUENCE [LARGE SCALE GENOMIC DNA]</scope>
    <source>
        <strain evidence="2 3">HMF7647</strain>
    </source>
</reference>
<dbReference type="EMBL" id="WVHT01000001">
    <property type="protein sequence ID" value="MXV50014.1"/>
    <property type="molecule type" value="Genomic_DNA"/>
</dbReference>
<protein>
    <submittedName>
        <fullName evidence="2">Glycosyltransferase</fullName>
    </submittedName>
</protein>